<dbReference type="STRING" id="1423743.FD41_GL002598"/>
<dbReference type="Gene3D" id="1.10.10.10">
    <property type="entry name" value="Winged helix-like DNA-binding domain superfamily/Winged helix DNA-binding domain"/>
    <property type="match status" value="1"/>
</dbReference>
<evidence type="ECO:0000313" key="2">
    <source>
        <dbReference type="EMBL" id="GAF37764.1"/>
    </source>
</evidence>
<name>X0PBT9_9LACO</name>
<dbReference type="InterPro" id="IPR002514">
    <property type="entry name" value="Transposase_8"/>
</dbReference>
<dbReference type="GO" id="GO:0004803">
    <property type="term" value="F:transposase activity"/>
    <property type="evidence" value="ECO:0007669"/>
    <property type="project" value="InterPro"/>
</dbReference>
<gene>
    <name evidence="2" type="ORF">JCM14108_2823</name>
</gene>
<comment type="caution">
    <text evidence="2">The sequence shown here is derived from an EMBL/GenBank/DDBJ whole genome shotgun (WGS) entry which is preliminary data.</text>
</comment>
<organism evidence="2 3">
    <name type="scientific">Lentilactobacillus farraginis DSM 18382 = JCM 14108</name>
    <dbReference type="NCBI Taxonomy" id="1423743"/>
    <lineage>
        <taxon>Bacteria</taxon>
        <taxon>Bacillati</taxon>
        <taxon>Bacillota</taxon>
        <taxon>Bacilli</taxon>
        <taxon>Lactobacillales</taxon>
        <taxon>Lactobacillaceae</taxon>
        <taxon>Lentilactobacillus</taxon>
    </lineage>
</organism>
<feature type="coiled-coil region" evidence="1">
    <location>
        <begin position="55"/>
        <end position="89"/>
    </location>
</feature>
<keyword evidence="1" id="KW-0175">Coiled coil</keyword>
<proteinExistence type="predicted"/>
<dbReference type="GO" id="GO:0003677">
    <property type="term" value="F:DNA binding"/>
    <property type="evidence" value="ECO:0007669"/>
    <property type="project" value="InterPro"/>
</dbReference>
<dbReference type="InterPro" id="IPR036388">
    <property type="entry name" value="WH-like_DNA-bd_sf"/>
</dbReference>
<dbReference type="GO" id="GO:0006313">
    <property type="term" value="P:DNA transposition"/>
    <property type="evidence" value="ECO:0007669"/>
    <property type="project" value="InterPro"/>
</dbReference>
<accession>X0PBT9</accession>
<dbReference type="InterPro" id="IPR009057">
    <property type="entry name" value="Homeodomain-like_sf"/>
</dbReference>
<protein>
    <submittedName>
        <fullName evidence="2">Mobile element protein</fullName>
    </submittedName>
</protein>
<reference evidence="2" key="1">
    <citation type="journal article" date="2014" name="Genome Announc.">
        <title>Draft Genome Sequences of Two Lactobacillus Strains, L. farraginis JCM 14108T and L. composti JCM 14202T, Isolated from Compost of Distilled Shochu Residue.</title>
        <authorList>
            <person name="Yuki M."/>
            <person name="Oshima K."/>
            <person name="Suda W."/>
            <person name="Kitahara M."/>
            <person name="Kitamura K."/>
            <person name="Iida T."/>
            <person name="Hattori M."/>
            <person name="Ohkuma M."/>
        </authorList>
    </citation>
    <scope>NUCLEOTIDE SEQUENCE [LARGE SCALE GENOMIC DNA]</scope>
    <source>
        <strain evidence="2">JCM 14108</strain>
    </source>
</reference>
<dbReference type="Proteomes" id="UP000019488">
    <property type="component" value="Unassembled WGS sequence"/>
</dbReference>
<dbReference type="AlphaFoldDB" id="X0PBT9"/>
<dbReference type="SUPFAM" id="SSF46689">
    <property type="entry name" value="Homeodomain-like"/>
    <property type="match status" value="1"/>
</dbReference>
<sequence length="89" mass="10157">MPIIKKLTSRYSEDFKNSIVALHQTGRSANSLAKEYNVSVSTVTKWVKQGDPENTDELSSRERLLIKENQRLKEEIDILKRAAVLLAKN</sequence>
<dbReference type="Pfam" id="PF01527">
    <property type="entry name" value="HTH_Tnp_1"/>
    <property type="match status" value="1"/>
</dbReference>
<evidence type="ECO:0000313" key="3">
    <source>
        <dbReference type="Proteomes" id="UP000019488"/>
    </source>
</evidence>
<dbReference type="eggNOG" id="COG2963">
    <property type="taxonomic scope" value="Bacteria"/>
</dbReference>
<evidence type="ECO:0000256" key="1">
    <source>
        <dbReference type="SAM" id="Coils"/>
    </source>
</evidence>
<dbReference type="EMBL" id="BAKI01000045">
    <property type="protein sequence ID" value="GAF37764.1"/>
    <property type="molecule type" value="Genomic_DNA"/>
</dbReference>